<dbReference type="RefSeq" id="XP_005830309.1">
    <property type="nucleotide sequence ID" value="XM_005830252.1"/>
</dbReference>
<dbReference type="PROSITE" id="PS50888">
    <property type="entry name" value="BHLH"/>
    <property type="match status" value="1"/>
</dbReference>
<feature type="region of interest" description="Disordered" evidence="1">
    <location>
        <begin position="152"/>
        <end position="187"/>
    </location>
</feature>
<dbReference type="OrthoDB" id="71302at2759"/>
<dbReference type="Proteomes" id="UP000011087">
    <property type="component" value="Unassembled WGS sequence"/>
</dbReference>
<dbReference type="AlphaFoldDB" id="L1J5E7"/>
<sequence length="360" mass="38550">MSSGKSSSVLRMDNFKRDRSDSLDLLGSSPNQIHELVWDTEHFDTGSNDRQESIEKIHQMLSKKMRDGPGPNSYKRDDGDILDAFYTGNENSGNLDALAGSFGAGSYGLSDNLDLHANDFPFARKGGVDGGFFAMDDVGTDQLSNSFKEACSFGNSEPSMPPFASSPMLSVQPQSSQPPHSQAHLPQNQISSLSASSANNKAKKVSNVHVLPTSAASAVAGQSVMDHTAMGHAKVLTGGPKATSAAAMLGGNVPSSAAMAAALPAVSAITAASMLEDSTERLSHKEVEQRRREKAKQYFDELRALLPCGADSKFDKNTILQNTIAMIKQLQAELEHHKEVKLGTKGRPPTQPSSNDFKQR</sequence>
<accession>L1J5E7</accession>
<keyword evidence="5" id="KW-1185">Reference proteome</keyword>
<feature type="compositionally biased region" description="Low complexity" evidence="1">
    <location>
        <begin position="165"/>
        <end position="187"/>
    </location>
</feature>
<dbReference type="Pfam" id="PF00010">
    <property type="entry name" value="HLH"/>
    <property type="match status" value="1"/>
</dbReference>
<dbReference type="HOGENOM" id="CLU_770397_0_0_1"/>
<gene>
    <name evidence="3" type="ORF">GUITHDRAFT_163904</name>
</gene>
<feature type="region of interest" description="Disordered" evidence="1">
    <location>
        <begin position="338"/>
        <end position="360"/>
    </location>
</feature>
<dbReference type="InterPro" id="IPR011598">
    <property type="entry name" value="bHLH_dom"/>
</dbReference>
<evidence type="ECO:0000313" key="4">
    <source>
        <dbReference type="EnsemblProtists" id="EKX43329"/>
    </source>
</evidence>
<reference evidence="5" key="2">
    <citation type="submission" date="2012-11" db="EMBL/GenBank/DDBJ databases">
        <authorList>
            <person name="Kuo A."/>
            <person name="Curtis B.A."/>
            <person name="Tanifuji G."/>
            <person name="Burki F."/>
            <person name="Gruber A."/>
            <person name="Irimia M."/>
            <person name="Maruyama S."/>
            <person name="Arias M.C."/>
            <person name="Ball S.G."/>
            <person name="Gile G.H."/>
            <person name="Hirakawa Y."/>
            <person name="Hopkins J.F."/>
            <person name="Rensing S.A."/>
            <person name="Schmutz J."/>
            <person name="Symeonidi A."/>
            <person name="Elias M."/>
            <person name="Eveleigh R.J."/>
            <person name="Herman E.K."/>
            <person name="Klute M.J."/>
            <person name="Nakayama T."/>
            <person name="Obornik M."/>
            <person name="Reyes-Prieto A."/>
            <person name="Armbrust E.V."/>
            <person name="Aves S.J."/>
            <person name="Beiko R.G."/>
            <person name="Coutinho P."/>
            <person name="Dacks J.B."/>
            <person name="Durnford D.G."/>
            <person name="Fast N.M."/>
            <person name="Green B.R."/>
            <person name="Grisdale C."/>
            <person name="Hempe F."/>
            <person name="Henrissat B."/>
            <person name="Hoppner M.P."/>
            <person name="Ishida K.-I."/>
            <person name="Kim E."/>
            <person name="Koreny L."/>
            <person name="Kroth P.G."/>
            <person name="Liu Y."/>
            <person name="Malik S.-B."/>
            <person name="Maier U.G."/>
            <person name="McRose D."/>
            <person name="Mock T."/>
            <person name="Neilson J.A."/>
            <person name="Onodera N.T."/>
            <person name="Poole A.M."/>
            <person name="Pritham E.J."/>
            <person name="Richards T.A."/>
            <person name="Rocap G."/>
            <person name="Roy S.W."/>
            <person name="Sarai C."/>
            <person name="Schaack S."/>
            <person name="Shirato S."/>
            <person name="Slamovits C.H."/>
            <person name="Spencer D.F."/>
            <person name="Suzuki S."/>
            <person name="Worden A.Z."/>
            <person name="Zauner S."/>
            <person name="Barry K."/>
            <person name="Bell C."/>
            <person name="Bharti A.K."/>
            <person name="Crow J.A."/>
            <person name="Grimwood J."/>
            <person name="Kramer R."/>
            <person name="Lindquist E."/>
            <person name="Lucas S."/>
            <person name="Salamov A."/>
            <person name="McFadden G.I."/>
            <person name="Lane C.E."/>
            <person name="Keeling P.J."/>
            <person name="Gray M.W."/>
            <person name="Grigoriev I.V."/>
            <person name="Archibald J.M."/>
        </authorList>
    </citation>
    <scope>NUCLEOTIDE SEQUENCE</scope>
    <source>
        <strain evidence="5">CCMP2712</strain>
    </source>
</reference>
<dbReference type="InterPro" id="IPR036638">
    <property type="entry name" value="HLH_DNA-bd_sf"/>
</dbReference>
<dbReference type="KEGG" id="gtt:GUITHDRAFT_163904"/>
<proteinExistence type="predicted"/>
<protein>
    <recommendedName>
        <fullName evidence="2">BHLH domain-containing protein</fullName>
    </recommendedName>
</protein>
<evidence type="ECO:0000259" key="2">
    <source>
        <dbReference type="PROSITE" id="PS50888"/>
    </source>
</evidence>
<dbReference type="PANTHER" id="PTHR46772">
    <property type="entry name" value="BHLH DOMAIN-CONTAINING PROTEIN"/>
    <property type="match status" value="1"/>
</dbReference>
<dbReference type="GO" id="GO:0046983">
    <property type="term" value="F:protein dimerization activity"/>
    <property type="evidence" value="ECO:0007669"/>
    <property type="project" value="InterPro"/>
</dbReference>
<name>L1J5E7_GUITC</name>
<dbReference type="SUPFAM" id="SSF47459">
    <property type="entry name" value="HLH, helix-loop-helix DNA-binding domain"/>
    <property type="match status" value="1"/>
</dbReference>
<evidence type="ECO:0000313" key="3">
    <source>
        <dbReference type="EMBL" id="EKX43329.1"/>
    </source>
</evidence>
<dbReference type="Gene3D" id="4.10.280.10">
    <property type="entry name" value="Helix-loop-helix DNA-binding domain"/>
    <property type="match status" value="1"/>
</dbReference>
<dbReference type="EMBL" id="JH993011">
    <property type="protein sequence ID" value="EKX43329.1"/>
    <property type="molecule type" value="Genomic_DNA"/>
</dbReference>
<evidence type="ECO:0000256" key="1">
    <source>
        <dbReference type="SAM" id="MobiDB-lite"/>
    </source>
</evidence>
<dbReference type="GeneID" id="17299917"/>
<reference evidence="4" key="3">
    <citation type="submission" date="2016-03" db="UniProtKB">
        <authorList>
            <consortium name="EnsemblProtists"/>
        </authorList>
    </citation>
    <scope>IDENTIFICATION</scope>
</reference>
<dbReference type="PANTHER" id="PTHR46772:SF8">
    <property type="entry name" value="TRANSCRIPTION FACTOR BHLH95"/>
    <property type="match status" value="1"/>
</dbReference>
<dbReference type="CDD" id="cd00083">
    <property type="entry name" value="bHLH_SF"/>
    <property type="match status" value="1"/>
</dbReference>
<dbReference type="PaxDb" id="55529-EKX43329"/>
<reference evidence="3 5" key="1">
    <citation type="journal article" date="2012" name="Nature">
        <title>Algal genomes reveal evolutionary mosaicism and the fate of nucleomorphs.</title>
        <authorList>
            <consortium name="DOE Joint Genome Institute"/>
            <person name="Curtis B.A."/>
            <person name="Tanifuji G."/>
            <person name="Burki F."/>
            <person name="Gruber A."/>
            <person name="Irimia M."/>
            <person name="Maruyama S."/>
            <person name="Arias M.C."/>
            <person name="Ball S.G."/>
            <person name="Gile G.H."/>
            <person name="Hirakawa Y."/>
            <person name="Hopkins J.F."/>
            <person name="Kuo A."/>
            <person name="Rensing S.A."/>
            <person name="Schmutz J."/>
            <person name="Symeonidi A."/>
            <person name="Elias M."/>
            <person name="Eveleigh R.J."/>
            <person name="Herman E.K."/>
            <person name="Klute M.J."/>
            <person name="Nakayama T."/>
            <person name="Obornik M."/>
            <person name="Reyes-Prieto A."/>
            <person name="Armbrust E.V."/>
            <person name="Aves S.J."/>
            <person name="Beiko R.G."/>
            <person name="Coutinho P."/>
            <person name="Dacks J.B."/>
            <person name="Durnford D.G."/>
            <person name="Fast N.M."/>
            <person name="Green B.R."/>
            <person name="Grisdale C.J."/>
            <person name="Hempel F."/>
            <person name="Henrissat B."/>
            <person name="Hoppner M.P."/>
            <person name="Ishida K."/>
            <person name="Kim E."/>
            <person name="Koreny L."/>
            <person name="Kroth P.G."/>
            <person name="Liu Y."/>
            <person name="Malik S.B."/>
            <person name="Maier U.G."/>
            <person name="McRose D."/>
            <person name="Mock T."/>
            <person name="Neilson J.A."/>
            <person name="Onodera N.T."/>
            <person name="Poole A.M."/>
            <person name="Pritham E.J."/>
            <person name="Richards T.A."/>
            <person name="Rocap G."/>
            <person name="Roy S.W."/>
            <person name="Sarai C."/>
            <person name="Schaack S."/>
            <person name="Shirato S."/>
            <person name="Slamovits C.H."/>
            <person name="Spencer D.F."/>
            <person name="Suzuki S."/>
            <person name="Worden A.Z."/>
            <person name="Zauner S."/>
            <person name="Barry K."/>
            <person name="Bell C."/>
            <person name="Bharti A.K."/>
            <person name="Crow J.A."/>
            <person name="Grimwood J."/>
            <person name="Kramer R."/>
            <person name="Lindquist E."/>
            <person name="Lucas S."/>
            <person name="Salamov A."/>
            <person name="McFadden G.I."/>
            <person name="Lane C.E."/>
            <person name="Keeling P.J."/>
            <person name="Gray M.W."/>
            <person name="Grigoriev I.V."/>
            <person name="Archibald J.M."/>
        </authorList>
    </citation>
    <scope>NUCLEOTIDE SEQUENCE</scope>
    <source>
        <strain evidence="3 5">CCMP2712</strain>
    </source>
</reference>
<organism evidence="3">
    <name type="scientific">Guillardia theta (strain CCMP2712)</name>
    <name type="common">Cryptophyte</name>
    <dbReference type="NCBI Taxonomy" id="905079"/>
    <lineage>
        <taxon>Eukaryota</taxon>
        <taxon>Cryptophyceae</taxon>
        <taxon>Pyrenomonadales</taxon>
        <taxon>Geminigeraceae</taxon>
        <taxon>Guillardia</taxon>
    </lineage>
</organism>
<dbReference type="GO" id="GO:0003700">
    <property type="term" value="F:DNA-binding transcription factor activity"/>
    <property type="evidence" value="ECO:0007669"/>
    <property type="project" value="InterPro"/>
</dbReference>
<feature type="domain" description="BHLH" evidence="2">
    <location>
        <begin position="279"/>
        <end position="330"/>
    </location>
</feature>
<evidence type="ECO:0000313" key="5">
    <source>
        <dbReference type="Proteomes" id="UP000011087"/>
    </source>
</evidence>
<dbReference type="EnsemblProtists" id="EKX43329">
    <property type="protein sequence ID" value="EKX43329"/>
    <property type="gene ID" value="GUITHDRAFT_163904"/>
</dbReference>
<dbReference type="InterPro" id="IPR044278">
    <property type="entry name" value="BHLH95-like"/>
</dbReference>
<dbReference type="SMART" id="SM00353">
    <property type="entry name" value="HLH"/>
    <property type="match status" value="1"/>
</dbReference>